<accession>A0A812EYL9</accession>
<dbReference type="EMBL" id="CAHIKZ030005619">
    <property type="protein sequence ID" value="CAE1331910.1"/>
    <property type="molecule type" value="Genomic_DNA"/>
</dbReference>
<dbReference type="AlphaFoldDB" id="A0A812EYL9"/>
<reference evidence="3" key="1">
    <citation type="submission" date="2021-01" db="EMBL/GenBank/DDBJ databases">
        <authorList>
            <person name="Li R."/>
            <person name="Bekaert M."/>
        </authorList>
    </citation>
    <scope>NUCLEOTIDE SEQUENCE</scope>
    <source>
        <strain evidence="3">Farmed</strain>
    </source>
</reference>
<keyword evidence="4" id="KW-1185">Reference proteome</keyword>
<feature type="region of interest" description="Disordered" evidence="1">
    <location>
        <begin position="104"/>
        <end position="164"/>
    </location>
</feature>
<gene>
    <name evidence="3" type="ORF">SPHA_81036</name>
</gene>
<evidence type="ECO:0000313" key="3">
    <source>
        <dbReference type="EMBL" id="CAE1331910.1"/>
    </source>
</evidence>
<comment type="caution">
    <text evidence="3">The sequence shown here is derived from an EMBL/GenBank/DDBJ whole genome shotgun (WGS) entry which is preliminary data.</text>
</comment>
<organism evidence="3 4">
    <name type="scientific">Acanthosepion pharaonis</name>
    <name type="common">Pharaoh cuttlefish</name>
    <name type="synonym">Sepia pharaonis</name>
    <dbReference type="NCBI Taxonomy" id="158019"/>
    <lineage>
        <taxon>Eukaryota</taxon>
        <taxon>Metazoa</taxon>
        <taxon>Spiralia</taxon>
        <taxon>Lophotrochozoa</taxon>
        <taxon>Mollusca</taxon>
        <taxon>Cephalopoda</taxon>
        <taxon>Coleoidea</taxon>
        <taxon>Decapodiformes</taxon>
        <taxon>Sepiida</taxon>
        <taxon>Sepiina</taxon>
        <taxon>Sepiidae</taxon>
        <taxon>Acanthosepion</taxon>
    </lineage>
</organism>
<dbReference type="Proteomes" id="UP000597762">
    <property type="component" value="Unassembled WGS sequence"/>
</dbReference>
<name>A0A812EYL9_ACAPH</name>
<feature type="chain" id="PRO_5032559582" evidence="2">
    <location>
        <begin position="20"/>
        <end position="413"/>
    </location>
</feature>
<evidence type="ECO:0000256" key="2">
    <source>
        <dbReference type="SAM" id="SignalP"/>
    </source>
</evidence>
<sequence length="413" mass="44430">MRDFLNGVLMACPLPLALSLFSNTDPNSSFHTRGNGLPLPLCRVHTGNGLPLRPGVHLGRFPPPDCVGFTLGNGLPLPTVSGSHWGTVPPPDCVGFTWETVPPVSGSHSGNGLPPDRVGVHTGRRSSPSRLRRGSHSGKRSSPSRLCRGSHSGRRSSPSRLCRGSHSGRRFLRLCRVHTGRRFSLPTAPGSLGKRSRLCSGSHWETVFPPDRVGFTLGRKLGDGSSLPRVTLGDGLPSRLCRVHTGRRFFPPTVSGSHWGTVPLPTVSVHTGNGLSSRPCRVHTWETVPSRLCRVHSGKRSRLCPYTRGSGSHWETVPPPDCVGFTLVNFPPDCVGVHTRGNGLPPPWETRLCRVHTGKRSFPSPTVSGSHWETVFPPPDRVGFTLGNGLPSTAGVHTGNGFLTVSGFTLRKT</sequence>
<evidence type="ECO:0000256" key="1">
    <source>
        <dbReference type="SAM" id="MobiDB-lite"/>
    </source>
</evidence>
<protein>
    <submittedName>
        <fullName evidence="3">Uncharacterized protein</fullName>
    </submittedName>
</protein>
<feature type="signal peptide" evidence="2">
    <location>
        <begin position="1"/>
        <end position="19"/>
    </location>
</feature>
<keyword evidence="2" id="KW-0732">Signal</keyword>
<proteinExistence type="predicted"/>
<evidence type="ECO:0000313" key="4">
    <source>
        <dbReference type="Proteomes" id="UP000597762"/>
    </source>
</evidence>
<feature type="compositionally biased region" description="Low complexity" evidence="1">
    <location>
        <begin position="144"/>
        <end position="161"/>
    </location>
</feature>
<feature type="compositionally biased region" description="Basic residues" evidence="1">
    <location>
        <begin position="130"/>
        <end position="139"/>
    </location>
</feature>